<keyword evidence="5 15" id="KW-0328">Glycosyltransferase</keyword>
<dbReference type="GO" id="GO:0005789">
    <property type="term" value="C:endoplasmic reticulum membrane"/>
    <property type="evidence" value="ECO:0007669"/>
    <property type="project" value="UniProtKB-SubCell"/>
</dbReference>
<feature type="transmembrane region" description="Helical" evidence="15">
    <location>
        <begin position="685"/>
        <end position="701"/>
    </location>
</feature>
<dbReference type="Proteomes" id="UP000094112">
    <property type="component" value="Unassembled WGS sequence"/>
</dbReference>
<dbReference type="STRING" id="683960.A0A1E3P1W3"/>
<feature type="transmembrane region" description="Helical" evidence="15">
    <location>
        <begin position="598"/>
        <end position="616"/>
    </location>
</feature>
<dbReference type="Gene3D" id="2.80.10.50">
    <property type="match status" value="1"/>
</dbReference>
<dbReference type="InterPro" id="IPR027005">
    <property type="entry name" value="PMT-like"/>
</dbReference>
<comment type="catalytic activity">
    <reaction evidence="14 15">
        <text>a di-trans,poly-cis-dolichyl beta-D-mannosyl phosphate + L-seryl-[protein] = 3-O-(alpha-D-mannosyl)-L-seryl-[protein] + a di-trans,poly-cis-dolichyl phosphate + H(+)</text>
        <dbReference type="Rhea" id="RHEA:17377"/>
        <dbReference type="Rhea" id="RHEA-COMP:9863"/>
        <dbReference type="Rhea" id="RHEA-COMP:13546"/>
        <dbReference type="Rhea" id="RHEA-COMP:19498"/>
        <dbReference type="Rhea" id="RHEA-COMP:19501"/>
        <dbReference type="ChEBI" id="CHEBI:15378"/>
        <dbReference type="ChEBI" id="CHEBI:29999"/>
        <dbReference type="ChEBI" id="CHEBI:57683"/>
        <dbReference type="ChEBI" id="CHEBI:58211"/>
        <dbReference type="ChEBI" id="CHEBI:137321"/>
        <dbReference type="EC" id="2.4.1.109"/>
    </reaction>
</comment>
<feature type="transmembrane region" description="Helical" evidence="15">
    <location>
        <begin position="628"/>
        <end position="650"/>
    </location>
</feature>
<dbReference type="GeneID" id="30200001"/>
<evidence type="ECO:0000256" key="10">
    <source>
        <dbReference type="ARBA" id="ARBA00022989"/>
    </source>
</evidence>
<dbReference type="Pfam" id="PF02815">
    <property type="entry name" value="MIR"/>
    <property type="match status" value="1"/>
</dbReference>
<feature type="transmembrane region" description="Helical" evidence="15">
    <location>
        <begin position="251"/>
        <end position="269"/>
    </location>
</feature>
<dbReference type="OrthoDB" id="292747at2759"/>
<dbReference type="PANTHER" id="PTHR10050:SF50">
    <property type="entry name" value="DOLICHYL-PHOSPHATE-MANNOSE--PROTEIN MANNOSYLTRANSFERASE 1-RELATED"/>
    <property type="match status" value="1"/>
</dbReference>
<dbReference type="InterPro" id="IPR016093">
    <property type="entry name" value="MIR_motif"/>
</dbReference>
<evidence type="ECO:0000259" key="16">
    <source>
        <dbReference type="PROSITE" id="PS50919"/>
    </source>
</evidence>
<evidence type="ECO:0000256" key="1">
    <source>
        <dbReference type="ARBA" id="ARBA00004477"/>
    </source>
</evidence>
<dbReference type="Pfam" id="PF16192">
    <property type="entry name" value="PMT_4TMC"/>
    <property type="match status" value="1"/>
</dbReference>
<evidence type="ECO:0000256" key="4">
    <source>
        <dbReference type="ARBA" id="ARBA00012839"/>
    </source>
</evidence>
<dbReference type="InterPro" id="IPR003342">
    <property type="entry name" value="ArnT-like_N"/>
</dbReference>
<feature type="transmembrane region" description="Helical" evidence="15">
    <location>
        <begin position="59"/>
        <end position="78"/>
    </location>
</feature>
<keyword evidence="10 15" id="KW-1133">Transmembrane helix</keyword>
<sequence>MAKKKVITPPGAKKVQINNTTTTSSSSELPPNYKKGIKRPYFSTIIPEKDILDAKSTKFDYIIVTLLTILGFYIRIIGINKPNSIIFDEIHIVRHVNDYLNGTFFLDITPPFSKMFYAFIARVLGYKGDSTNLTTPGQSFQNTDFPFIGLRTVSAILGAGVVPLTFFTLRSTGSRPLIAGFGSLLVVFENSFIVSSRLFMADSISLFLLALGIFAFKKFQLTSPFTKDWARFLVLTGISLGLGISTKWIGFSTIVWVGIITVQQLWYLFGDIEVSNCKLVKHVSSRISLLLISPIVIYLGVFAIHILLLNQTTPDSSLLTTHFQRTMSGNDIYDLPKYVTFGSTVTLRHSESLGGFLHSHPYPYKSGSHNQQVTVFDYKDYNNEWIIEPTGNVDENDKRLRGDTVVKLRHKNTGALLRVDNFKPPISEQEYDFEVSCFGDYEYQGNDTDVFLLKIDDDSKSKDFVKSSETQFRLWNKKKRCTVISHDLKLPEWGFGQQEVLCIESPTVARTLFTIETVKYPQDVDFTGNPELLEKVEEIKPSFWSKFLELNTKMMRIFQSIKPKNNNSPDPSSWPMLPSGLRYFTRPKSAIYFIGNPIIWWLSIMLMPSFIFIRIVDFFRIDNNTNSIRYKAHTLTFLVGWFLHFIPYVINEGEFFISYYIPSLYFGILIIGSTFEYIYFKNAKLGNTLIVITILFAYYFYSTLTPITYGSNWDVTSCQQSKLLDTWNYSCDIYK</sequence>
<protein>
    <recommendedName>
        <fullName evidence="4 15">Dolichyl-phosphate-mannose--protein mannosyltransferase</fullName>
        <ecNumber evidence="4 15">2.4.1.109</ecNumber>
    </recommendedName>
</protein>
<gene>
    <name evidence="17" type="ORF">WICANDRAFT_55151</name>
</gene>
<keyword evidence="12" id="KW-0325">Glycoprotein</keyword>
<evidence type="ECO:0000313" key="18">
    <source>
        <dbReference type="Proteomes" id="UP000094112"/>
    </source>
</evidence>
<dbReference type="InterPro" id="IPR032421">
    <property type="entry name" value="PMT_4TMC"/>
</dbReference>
<dbReference type="InterPro" id="IPR036300">
    <property type="entry name" value="MIR_dom_sf"/>
</dbReference>
<comment type="function">
    <text evidence="15">Transfers mannose from Dol-P-mannose to Ser or Thr residues on proteins.</text>
</comment>
<dbReference type="RefSeq" id="XP_019038104.1">
    <property type="nucleotide sequence ID" value="XM_019182755.1"/>
</dbReference>
<evidence type="ECO:0000256" key="8">
    <source>
        <dbReference type="ARBA" id="ARBA00022737"/>
    </source>
</evidence>
<evidence type="ECO:0000256" key="15">
    <source>
        <dbReference type="RuleBase" id="RU367007"/>
    </source>
</evidence>
<evidence type="ECO:0000256" key="9">
    <source>
        <dbReference type="ARBA" id="ARBA00022824"/>
    </source>
</evidence>
<feature type="transmembrane region" description="Helical" evidence="15">
    <location>
        <begin position="199"/>
        <end position="216"/>
    </location>
</feature>
<comment type="subcellular location">
    <subcellularLocation>
        <location evidence="1 15">Endoplasmic reticulum membrane</location>
        <topology evidence="1 15">Multi-pass membrane protein</topology>
    </subcellularLocation>
</comment>
<keyword evidence="7 15" id="KW-0812">Transmembrane</keyword>
<evidence type="ECO:0000256" key="7">
    <source>
        <dbReference type="ARBA" id="ARBA00022692"/>
    </source>
</evidence>
<proteinExistence type="inferred from homology"/>
<keyword evidence="6 15" id="KW-0808">Transferase</keyword>
<feature type="transmembrane region" description="Helical" evidence="15">
    <location>
        <begin position="228"/>
        <end position="245"/>
    </location>
</feature>
<feature type="transmembrane region" description="Helical" evidence="15">
    <location>
        <begin position="289"/>
        <end position="309"/>
    </location>
</feature>
<dbReference type="PROSITE" id="PS50919">
    <property type="entry name" value="MIR"/>
    <property type="match status" value="1"/>
</dbReference>
<keyword evidence="9 15" id="KW-0256">Endoplasmic reticulum</keyword>
<evidence type="ECO:0000256" key="11">
    <source>
        <dbReference type="ARBA" id="ARBA00023136"/>
    </source>
</evidence>
<evidence type="ECO:0000256" key="6">
    <source>
        <dbReference type="ARBA" id="ARBA00022679"/>
    </source>
</evidence>
<comment type="pathway">
    <text evidence="2 15">Protein modification; protein glycosylation.</text>
</comment>
<dbReference type="EC" id="2.4.1.109" evidence="4 15"/>
<keyword evidence="18" id="KW-1185">Reference proteome</keyword>
<dbReference type="Pfam" id="PF02366">
    <property type="entry name" value="PMT"/>
    <property type="match status" value="1"/>
</dbReference>
<organism evidence="17 18">
    <name type="scientific">Wickerhamomyces anomalus (strain ATCC 58044 / CBS 1984 / NCYC 433 / NRRL Y-366-8)</name>
    <name type="common">Yeast</name>
    <name type="synonym">Hansenula anomala</name>
    <dbReference type="NCBI Taxonomy" id="683960"/>
    <lineage>
        <taxon>Eukaryota</taxon>
        <taxon>Fungi</taxon>
        <taxon>Dikarya</taxon>
        <taxon>Ascomycota</taxon>
        <taxon>Saccharomycotina</taxon>
        <taxon>Saccharomycetes</taxon>
        <taxon>Phaffomycetales</taxon>
        <taxon>Wickerhamomycetaceae</taxon>
        <taxon>Wickerhamomyces</taxon>
    </lineage>
</organism>
<keyword evidence="11 15" id="KW-0472">Membrane</keyword>
<feature type="transmembrane region" description="Helical" evidence="15">
    <location>
        <begin position="148"/>
        <end position="169"/>
    </location>
</feature>
<evidence type="ECO:0000256" key="12">
    <source>
        <dbReference type="ARBA" id="ARBA00023180"/>
    </source>
</evidence>
<evidence type="ECO:0000256" key="13">
    <source>
        <dbReference type="ARBA" id="ARBA00045085"/>
    </source>
</evidence>
<reference evidence="17 18" key="1">
    <citation type="journal article" date="2016" name="Proc. Natl. Acad. Sci. U.S.A.">
        <title>Comparative genomics of biotechnologically important yeasts.</title>
        <authorList>
            <person name="Riley R."/>
            <person name="Haridas S."/>
            <person name="Wolfe K.H."/>
            <person name="Lopes M.R."/>
            <person name="Hittinger C.T."/>
            <person name="Goeker M."/>
            <person name="Salamov A.A."/>
            <person name="Wisecaver J.H."/>
            <person name="Long T.M."/>
            <person name="Calvey C.H."/>
            <person name="Aerts A.L."/>
            <person name="Barry K.W."/>
            <person name="Choi C."/>
            <person name="Clum A."/>
            <person name="Coughlan A.Y."/>
            <person name="Deshpande S."/>
            <person name="Douglass A.P."/>
            <person name="Hanson S.J."/>
            <person name="Klenk H.-P."/>
            <person name="LaButti K.M."/>
            <person name="Lapidus A."/>
            <person name="Lindquist E.A."/>
            <person name="Lipzen A.M."/>
            <person name="Meier-Kolthoff J.P."/>
            <person name="Ohm R.A."/>
            <person name="Otillar R.P."/>
            <person name="Pangilinan J.L."/>
            <person name="Peng Y."/>
            <person name="Rokas A."/>
            <person name="Rosa C.A."/>
            <person name="Scheuner C."/>
            <person name="Sibirny A.A."/>
            <person name="Slot J.C."/>
            <person name="Stielow J.B."/>
            <person name="Sun H."/>
            <person name="Kurtzman C.P."/>
            <person name="Blackwell M."/>
            <person name="Grigoriev I.V."/>
            <person name="Jeffries T.W."/>
        </authorList>
    </citation>
    <scope>NUCLEOTIDE SEQUENCE [LARGE SCALE GENOMIC DNA]</scope>
    <source>
        <strain evidence="18">ATCC 58044 / CBS 1984 / NCYC 433 / NRRL Y-366-8</strain>
    </source>
</reference>
<evidence type="ECO:0000313" key="17">
    <source>
        <dbReference type="EMBL" id="ODQ58897.1"/>
    </source>
</evidence>
<comment type="catalytic activity">
    <reaction evidence="13 15">
        <text>a di-trans,poly-cis-dolichyl beta-D-mannosyl phosphate + L-threonyl-[protein] = 3-O-(alpha-D-mannosyl)-L-threonyl-[protein] + a di-trans,poly-cis-dolichyl phosphate + H(+)</text>
        <dbReference type="Rhea" id="RHEA:53396"/>
        <dbReference type="Rhea" id="RHEA-COMP:11060"/>
        <dbReference type="Rhea" id="RHEA-COMP:13547"/>
        <dbReference type="Rhea" id="RHEA-COMP:19498"/>
        <dbReference type="Rhea" id="RHEA-COMP:19501"/>
        <dbReference type="ChEBI" id="CHEBI:15378"/>
        <dbReference type="ChEBI" id="CHEBI:30013"/>
        <dbReference type="ChEBI" id="CHEBI:57683"/>
        <dbReference type="ChEBI" id="CHEBI:58211"/>
        <dbReference type="ChEBI" id="CHEBI:137323"/>
        <dbReference type="EC" id="2.4.1.109"/>
    </reaction>
</comment>
<dbReference type="EMBL" id="KV454211">
    <property type="protein sequence ID" value="ODQ58897.1"/>
    <property type="molecule type" value="Genomic_DNA"/>
</dbReference>
<accession>A0A1E3P1W3</accession>
<dbReference type="GO" id="GO:0004169">
    <property type="term" value="F:dolichyl-phosphate-mannose-protein mannosyltransferase activity"/>
    <property type="evidence" value="ECO:0007669"/>
    <property type="project" value="UniProtKB-UniRule"/>
</dbReference>
<evidence type="ECO:0000256" key="14">
    <source>
        <dbReference type="ARBA" id="ARBA00045102"/>
    </source>
</evidence>
<comment type="similarity">
    <text evidence="3 15">Belongs to the glycosyltransferase 39 family.</text>
</comment>
<feature type="transmembrane region" description="Helical" evidence="15">
    <location>
        <begin position="656"/>
        <end position="678"/>
    </location>
</feature>
<evidence type="ECO:0000256" key="5">
    <source>
        <dbReference type="ARBA" id="ARBA00022676"/>
    </source>
</evidence>
<dbReference type="SMART" id="SM00472">
    <property type="entry name" value="MIR"/>
    <property type="match status" value="3"/>
</dbReference>
<keyword evidence="8" id="KW-0677">Repeat</keyword>
<dbReference type="AlphaFoldDB" id="A0A1E3P1W3"/>
<evidence type="ECO:0000256" key="3">
    <source>
        <dbReference type="ARBA" id="ARBA00007222"/>
    </source>
</evidence>
<dbReference type="SUPFAM" id="SSF82109">
    <property type="entry name" value="MIR domain"/>
    <property type="match status" value="1"/>
</dbReference>
<dbReference type="UniPathway" id="UPA00378"/>
<feature type="domain" description="MIR" evidence="16">
    <location>
        <begin position="336"/>
        <end position="390"/>
    </location>
</feature>
<dbReference type="PANTHER" id="PTHR10050">
    <property type="entry name" value="DOLICHYL-PHOSPHATE-MANNOSE--PROTEIN MANNOSYLTRANSFERASE"/>
    <property type="match status" value="1"/>
</dbReference>
<name>A0A1E3P1W3_WICAA</name>
<evidence type="ECO:0000256" key="2">
    <source>
        <dbReference type="ARBA" id="ARBA00004922"/>
    </source>
</evidence>